<proteinExistence type="inferred from homology"/>
<dbReference type="Pfam" id="PF13561">
    <property type="entry name" value="adh_short_C2"/>
    <property type="match status" value="1"/>
</dbReference>
<dbReference type="RefSeq" id="WP_349638036.1">
    <property type="nucleotide sequence ID" value="NZ_CP090958.1"/>
</dbReference>
<protein>
    <submittedName>
        <fullName evidence="2">SDR family oxidoreductase</fullName>
    </submittedName>
</protein>
<dbReference type="SUPFAM" id="SSF51735">
    <property type="entry name" value="NAD(P)-binding Rossmann-fold domains"/>
    <property type="match status" value="1"/>
</dbReference>
<organism evidence="2 3">
    <name type="scientific">Saxibacter everestensis</name>
    <dbReference type="NCBI Taxonomy" id="2909229"/>
    <lineage>
        <taxon>Bacteria</taxon>
        <taxon>Bacillati</taxon>
        <taxon>Actinomycetota</taxon>
        <taxon>Actinomycetes</taxon>
        <taxon>Micrococcales</taxon>
        <taxon>Brevibacteriaceae</taxon>
        <taxon>Saxibacter</taxon>
    </lineage>
</organism>
<accession>A0ABY8QS74</accession>
<dbReference type="PRINTS" id="PR00081">
    <property type="entry name" value="GDHRDH"/>
</dbReference>
<name>A0ABY8QS74_9MICO</name>
<keyword evidence="3" id="KW-1185">Reference proteome</keyword>
<dbReference type="InterPro" id="IPR036291">
    <property type="entry name" value="NAD(P)-bd_dom_sf"/>
</dbReference>
<dbReference type="InterPro" id="IPR050259">
    <property type="entry name" value="SDR"/>
</dbReference>
<evidence type="ECO:0000313" key="3">
    <source>
        <dbReference type="Proteomes" id="UP001209083"/>
    </source>
</evidence>
<dbReference type="EMBL" id="CP090958">
    <property type="protein sequence ID" value="WGW11251.1"/>
    <property type="molecule type" value="Genomic_DNA"/>
</dbReference>
<dbReference type="PANTHER" id="PTHR42879:SF6">
    <property type="entry name" value="NADPH-DEPENDENT REDUCTASE BACG"/>
    <property type="match status" value="1"/>
</dbReference>
<gene>
    <name evidence="2" type="ORF">LWF01_14310</name>
</gene>
<dbReference type="Proteomes" id="UP001209083">
    <property type="component" value="Chromosome"/>
</dbReference>
<reference evidence="2 3" key="1">
    <citation type="submission" date="2023-05" db="EMBL/GenBank/DDBJ databases">
        <title>Lithophilousrod everest ZFBP1038 complete genpme.</title>
        <authorList>
            <person name="Tian M."/>
        </authorList>
    </citation>
    <scope>NUCLEOTIDE SEQUENCE [LARGE SCALE GENOMIC DNA]</scope>
    <source>
        <strain evidence="2 3">ZFBP1038</strain>
    </source>
</reference>
<dbReference type="PANTHER" id="PTHR42879">
    <property type="entry name" value="3-OXOACYL-(ACYL-CARRIER-PROTEIN) REDUCTASE"/>
    <property type="match status" value="1"/>
</dbReference>
<dbReference type="InterPro" id="IPR002347">
    <property type="entry name" value="SDR_fam"/>
</dbReference>
<comment type="similarity">
    <text evidence="1">Belongs to the short-chain dehydrogenases/reductases (SDR) family.</text>
</comment>
<evidence type="ECO:0000313" key="2">
    <source>
        <dbReference type="EMBL" id="WGW11251.1"/>
    </source>
</evidence>
<evidence type="ECO:0000256" key="1">
    <source>
        <dbReference type="ARBA" id="ARBA00006484"/>
    </source>
</evidence>
<dbReference type="Gene3D" id="3.40.50.720">
    <property type="entry name" value="NAD(P)-binding Rossmann-like Domain"/>
    <property type="match status" value="1"/>
</dbReference>
<sequence>MDLGLNGKTALVPGSTSGLGLAVAQTLAAEGVRVAISGRRGDLAHRQAAELDGAAGFEVDLTESGSAKRLTDAVISELGAVDILILNSGGPAPGTAAGLDAETIQRATETLLLRQVELVSQVLPAMRATGWGRIVGLGSSGIQAPIPGLALSNIARAGLAGYLKTLAAEVAADGVTVNMVLPGRIATDRLASLDRAAAEREGVDLSDVQARSRAAIPIGRYGRPAEFGAIAAFLCSEQASYITGEQIRCDGGLVGAY</sequence>